<dbReference type="EC" id="2.7.7.65" evidence="1"/>
<dbReference type="InterPro" id="IPR050469">
    <property type="entry name" value="Diguanylate_Cyclase"/>
</dbReference>
<dbReference type="InterPro" id="IPR043128">
    <property type="entry name" value="Rev_trsase/Diguanyl_cyclase"/>
</dbReference>
<evidence type="ECO:0000259" key="5">
    <source>
        <dbReference type="PROSITE" id="PS50887"/>
    </source>
</evidence>
<dbReference type="PANTHER" id="PTHR45138">
    <property type="entry name" value="REGULATORY COMPONENTS OF SENSORY TRANSDUCTION SYSTEM"/>
    <property type="match status" value="1"/>
</dbReference>
<dbReference type="GO" id="GO:0005886">
    <property type="term" value="C:plasma membrane"/>
    <property type="evidence" value="ECO:0007669"/>
    <property type="project" value="TreeGrafter"/>
</dbReference>
<dbReference type="CDD" id="cd01949">
    <property type="entry name" value="GGDEF"/>
    <property type="match status" value="1"/>
</dbReference>
<dbReference type="SUPFAM" id="SSF55073">
    <property type="entry name" value="Nucleotide cyclase"/>
    <property type="match status" value="1"/>
</dbReference>
<dbReference type="eggNOG" id="COG3706">
    <property type="taxonomic scope" value="Bacteria"/>
</dbReference>
<comment type="catalytic activity">
    <reaction evidence="2">
        <text>2 GTP = 3',3'-c-di-GMP + 2 diphosphate</text>
        <dbReference type="Rhea" id="RHEA:24898"/>
        <dbReference type="ChEBI" id="CHEBI:33019"/>
        <dbReference type="ChEBI" id="CHEBI:37565"/>
        <dbReference type="ChEBI" id="CHEBI:58805"/>
        <dbReference type="EC" id="2.7.7.65"/>
    </reaction>
</comment>
<protein>
    <recommendedName>
        <fullName evidence="1">diguanylate cyclase</fullName>
        <ecNumber evidence="1">2.7.7.65</ecNumber>
    </recommendedName>
</protein>
<gene>
    <name evidence="6" type="ORF">Desaf_0902</name>
</gene>
<keyword evidence="4" id="KW-1133">Transmembrane helix</keyword>
<dbReference type="GO" id="GO:0043709">
    <property type="term" value="P:cell adhesion involved in single-species biofilm formation"/>
    <property type="evidence" value="ECO:0007669"/>
    <property type="project" value="TreeGrafter"/>
</dbReference>
<keyword evidence="7" id="KW-1185">Reference proteome</keyword>
<dbReference type="PROSITE" id="PS50887">
    <property type="entry name" value="GGDEF"/>
    <property type="match status" value="1"/>
</dbReference>
<dbReference type="HOGENOM" id="CLU_033810_0_0_7"/>
<evidence type="ECO:0000256" key="3">
    <source>
        <dbReference type="SAM" id="MobiDB-lite"/>
    </source>
</evidence>
<dbReference type="Pfam" id="PF00990">
    <property type="entry name" value="GGDEF"/>
    <property type="match status" value="1"/>
</dbReference>
<feature type="domain" description="GGDEF" evidence="5">
    <location>
        <begin position="308"/>
        <end position="439"/>
    </location>
</feature>
<dbReference type="Pfam" id="PF11845">
    <property type="entry name" value="Tll0287-like"/>
    <property type="match status" value="1"/>
</dbReference>
<evidence type="ECO:0000256" key="4">
    <source>
        <dbReference type="SAM" id="Phobius"/>
    </source>
</evidence>
<dbReference type="KEGG" id="daf:Desaf_0902"/>
<dbReference type="FunFam" id="3.30.70.270:FF:000001">
    <property type="entry name" value="Diguanylate cyclase domain protein"/>
    <property type="match status" value="1"/>
</dbReference>
<reference evidence="6 7" key="1">
    <citation type="journal article" date="2011" name="J. Bacteriol.">
        <title>Genome sequence of the mercury-methylating and pleomorphic Desulfovibrio africanus Strain Walvis Bay.</title>
        <authorList>
            <person name="Brown S.D."/>
            <person name="Wall J.D."/>
            <person name="Kucken A.M."/>
            <person name="Gilmour C.C."/>
            <person name="Podar M."/>
            <person name="Brandt C.C."/>
            <person name="Teshima H."/>
            <person name="Detter J.C."/>
            <person name="Han C.S."/>
            <person name="Land M.L."/>
            <person name="Lucas S."/>
            <person name="Han J."/>
            <person name="Pennacchio L."/>
            <person name="Nolan M."/>
            <person name="Pitluck S."/>
            <person name="Woyke T."/>
            <person name="Goodwin L."/>
            <person name="Palumbo A.V."/>
            <person name="Elias D.A."/>
        </authorList>
    </citation>
    <scope>NUCLEOTIDE SEQUENCE [LARGE SCALE GENOMIC DNA]</scope>
    <source>
        <strain evidence="6 7">Walvis Bay</strain>
    </source>
</reference>
<dbReference type="EMBL" id="CP003221">
    <property type="protein sequence ID" value="EGJ49250.1"/>
    <property type="molecule type" value="Genomic_DNA"/>
</dbReference>
<dbReference type="SMART" id="SM00267">
    <property type="entry name" value="GGDEF"/>
    <property type="match status" value="1"/>
</dbReference>
<dbReference type="InterPro" id="IPR029787">
    <property type="entry name" value="Nucleotide_cyclase"/>
</dbReference>
<feature type="compositionally biased region" description="Basic residues" evidence="3">
    <location>
        <begin position="1"/>
        <end position="10"/>
    </location>
</feature>
<accession>F3YV00</accession>
<feature type="region of interest" description="Disordered" evidence="3">
    <location>
        <begin position="1"/>
        <end position="26"/>
    </location>
</feature>
<evidence type="ECO:0000256" key="1">
    <source>
        <dbReference type="ARBA" id="ARBA00012528"/>
    </source>
</evidence>
<dbReference type="InterPro" id="IPR021796">
    <property type="entry name" value="Tll0287-like_dom"/>
</dbReference>
<evidence type="ECO:0000256" key="2">
    <source>
        <dbReference type="ARBA" id="ARBA00034247"/>
    </source>
</evidence>
<dbReference type="PANTHER" id="PTHR45138:SF9">
    <property type="entry name" value="DIGUANYLATE CYCLASE DGCM-RELATED"/>
    <property type="match status" value="1"/>
</dbReference>
<keyword evidence="4" id="KW-0472">Membrane</keyword>
<dbReference type="Proteomes" id="UP000007844">
    <property type="component" value="Chromosome"/>
</dbReference>
<dbReference type="GO" id="GO:0052621">
    <property type="term" value="F:diguanylate cyclase activity"/>
    <property type="evidence" value="ECO:0007669"/>
    <property type="project" value="UniProtKB-EC"/>
</dbReference>
<dbReference type="AlphaFoldDB" id="F3YV00"/>
<dbReference type="InterPro" id="IPR000160">
    <property type="entry name" value="GGDEF_dom"/>
</dbReference>
<dbReference type="GO" id="GO:1902201">
    <property type="term" value="P:negative regulation of bacterial-type flagellum-dependent cell motility"/>
    <property type="evidence" value="ECO:0007669"/>
    <property type="project" value="TreeGrafter"/>
</dbReference>
<dbReference type="NCBIfam" id="TIGR00254">
    <property type="entry name" value="GGDEF"/>
    <property type="match status" value="1"/>
</dbReference>
<dbReference type="RefSeq" id="WP_014259070.1">
    <property type="nucleotide sequence ID" value="NC_016629.1"/>
</dbReference>
<feature type="transmembrane region" description="Helical" evidence="4">
    <location>
        <begin position="36"/>
        <end position="58"/>
    </location>
</feature>
<organism evidence="6 7">
    <name type="scientific">Desulfocurvibacter africanus subsp. africanus str. Walvis Bay</name>
    <dbReference type="NCBI Taxonomy" id="690850"/>
    <lineage>
        <taxon>Bacteria</taxon>
        <taxon>Pseudomonadati</taxon>
        <taxon>Thermodesulfobacteriota</taxon>
        <taxon>Desulfovibrionia</taxon>
        <taxon>Desulfovibrionales</taxon>
        <taxon>Desulfovibrionaceae</taxon>
        <taxon>Desulfocurvibacter</taxon>
    </lineage>
</organism>
<dbReference type="Gene3D" id="3.30.70.270">
    <property type="match status" value="1"/>
</dbReference>
<name>F3YV00_DESAF</name>
<evidence type="ECO:0000313" key="7">
    <source>
        <dbReference type="Proteomes" id="UP000007844"/>
    </source>
</evidence>
<evidence type="ECO:0000313" key="6">
    <source>
        <dbReference type="EMBL" id="EGJ49250.1"/>
    </source>
</evidence>
<feature type="transmembrane region" description="Helical" evidence="4">
    <location>
        <begin position="241"/>
        <end position="260"/>
    </location>
</feature>
<sequence>MPLQHPRTHMRGQDKSGPQAEQRSASPIWSRPWGSYAAFVGFTTFTFAAFIAVLFIWIHRESQNQMRELVLAQARSLFESILVARHWNANLGGVYAVKTDEVQSNPYLDHPDVATVDGRTLTLKNPALMVVEISEYSRQERLFSYRMVSDRPLNPRNGPDELERVGLEAFRAGDAEFWRMEDLGPAGPAVLHYMAPLRIDAGCLSCHAKQGYKVGDINGSISVRLDITGALARHDQWFRQAATAAAAASMLLLALVLLYFRRLRRQIAQAQDRCELLANTDVLTGVPNRRQLMARLEEELARAMRTGQPLACALMDVDHFKRVNDTHGHQKGDTVLKVLARIARETVRGYDVVGRFGGEEFLLVLPGTDSEHAMELAERVRLAVHDRLATETSLPNVVTISLGVATLRPGDNVESLVKRADDALYRAKEKGRNRVEREE</sequence>
<dbReference type="STRING" id="690850.Desaf_0902"/>
<keyword evidence="4" id="KW-0812">Transmembrane</keyword>
<proteinExistence type="predicted"/>